<dbReference type="InterPro" id="IPR018060">
    <property type="entry name" value="HTH_AraC"/>
</dbReference>
<dbReference type="InterPro" id="IPR046532">
    <property type="entry name" value="DUF6597"/>
</dbReference>
<sequence length="268" mass="31781">MKFERIFCQKPNKFITSFFEFEIEEKDMPLVGNLLPTAQSHLLYFFSDEKHKVVINNKSFLENGLVVCGQSYRSYEFIPTCPVRVFGANFHATFLHKILGKQMSSITDSHLPLKDFCQLLHDKIIHVFKEEDSSKEIAKNLEKVLFSIPVKDNKNINYVDIAIDLIHQKKGRISVEEVLEYLTISQKNLEIQFKKIVGLTPLKYIKLYKFWHLMKAYESEIIDFNEALDYYNYYDLSHFNRDFKLFMKVKPTEYIKRDNTLIKKYLSI</sequence>
<organism evidence="2 3">
    <name type="scientific">Mesoflavibacter profundi</name>
    <dbReference type="NCBI Taxonomy" id="2708110"/>
    <lineage>
        <taxon>Bacteria</taxon>
        <taxon>Pseudomonadati</taxon>
        <taxon>Bacteroidota</taxon>
        <taxon>Flavobacteriia</taxon>
        <taxon>Flavobacteriales</taxon>
        <taxon>Flavobacteriaceae</taxon>
        <taxon>Mesoflavibacter</taxon>
    </lineage>
</organism>
<dbReference type="RefSeq" id="WP_270005284.1">
    <property type="nucleotide sequence ID" value="NZ_JAPFGC010000002.1"/>
</dbReference>
<evidence type="ECO:0000313" key="2">
    <source>
        <dbReference type="EMBL" id="MDA0177017.1"/>
    </source>
</evidence>
<feature type="domain" description="HTH araC/xylS-type" evidence="1">
    <location>
        <begin position="160"/>
        <end position="257"/>
    </location>
</feature>
<dbReference type="PROSITE" id="PS01124">
    <property type="entry name" value="HTH_ARAC_FAMILY_2"/>
    <property type="match status" value="1"/>
</dbReference>
<gene>
    <name evidence="2" type="ORF">OOZ35_05850</name>
</gene>
<dbReference type="Proteomes" id="UP001149142">
    <property type="component" value="Unassembled WGS sequence"/>
</dbReference>
<reference evidence="2" key="1">
    <citation type="submission" date="2022-11" db="EMBL/GenBank/DDBJ databases">
        <title>Refractory cell wall polysaccharides provide important carbon source for microbial heterotrophs in the hadal ocean.</title>
        <authorList>
            <person name="Zhu X."/>
        </authorList>
    </citation>
    <scope>NUCLEOTIDE SEQUENCE</scope>
    <source>
        <strain evidence="2">MTRN7</strain>
    </source>
</reference>
<evidence type="ECO:0000313" key="3">
    <source>
        <dbReference type="Proteomes" id="UP001149142"/>
    </source>
</evidence>
<proteinExistence type="predicted"/>
<comment type="caution">
    <text evidence="2">The sequence shown here is derived from an EMBL/GenBank/DDBJ whole genome shotgun (WGS) entry which is preliminary data.</text>
</comment>
<dbReference type="EMBL" id="JAPFGC010000002">
    <property type="protein sequence ID" value="MDA0177017.1"/>
    <property type="molecule type" value="Genomic_DNA"/>
</dbReference>
<dbReference type="Gene3D" id="1.10.10.60">
    <property type="entry name" value="Homeodomain-like"/>
    <property type="match status" value="1"/>
</dbReference>
<name>A0ABT4RYZ3_9FLAO</name>
<dbReference type="SMART" id="SM00342">
    <property type="entry name" value="HTH_ARAC"/>
    <property type="match status" value="1"/>
</dbReference>
<accession>A0ABT4RYZ3</accession>
<evidence type="ECO:0000259" key="1">
    <source>
        <dbReference type="PROSITE" id="PS01124"/>
    </source>
</evidence>
<protein>
    <submittedName>
        <fullName evidence="2">Helix-turn-helix domain-containing protein</fullName>
    </submittedName>
</protein>
<dbReference type="Pfam" id="PF20240">
    <property type="entry name" value="DUF6597"/>
    <property type="match status" value="1"/>
</dbReference>
<keyword evidence="3" id="KW-1185">Reference proteome</keyword>